<evidence type="ECO:0000256" key="1">
    <source>
        <dbReference type="SAM" id="MobiDB-lite"/>
    </source>
</evidence>
<evidence type="ECO:0000313" key="3">
    <source>
        <dbReference type="Proteomes" id="UP001341840"/>
    </source>
</evidence>
<dbReference type="EMBL" id="JASCZI010181527">
    <property type="protein sequence ID" value="MED6184290.1"/>
    <property type="molecule type" value="Genomic_DNA"/>
</dbReference>
<sequence length="140" mass="15921">MGSGVICYDIEKRGKYEDSDEKTNSDLAAVKTRRYHFDDEPFIHLLHSVRFDPDHPYELPIKSFLALRRRNSSKGKDLSHQRSGPSRRSSPTPQSWELIPSSEGWMCEGDDVETKGVDDEPNERNEGATGLRKEVGETGR</sequence>
<protein>
    <submittedName>
        <fullName evidence="2">Uncharacterized protein</fullName>
    </submittedName>
</protein>
<proteinExistence type="predicted"/>
<organism evidence="2 3">
    <name type="scientific">Stylosanthes scabra</name>
    <dbReference type="NCBI Taxonomy" id="79078"/>
    <lineage>
        <taxon>Eukaryota</taxon>
        <taxon>Viridiplantae</taxon>
        <taxon>Streptophyta</taxon>
        <taxon>Embryophyta</taxon>
        <taxon>Tracheophyta</taxon>
        <taxon>Spermatophyta</taxon>
        <taxon>Magnoliopsida</taxon>
        <taxon>eudicotyledons</taxon>
        <taxon>Gunneridae</taxon>
        <taxon>Pentapetalae</taxon>
        <taxon>rosids</taxon>
        <taxon>fabids</taxon>
        <taxon>Fabales</taxon>
        <taxon>Fabaceae</taxon>
        <taxon>Papilionoideae</taxon>
        <taxon>50 kb inversion clade</taxon>
        <taxon>dalbergioids sensu lato</taxon>
        <taxon>Dalbergieae</taxon>
        <taxon>Pterocarpus clade</taxon>
        <taxon>Stylosanthes</taxon>
    </lineage>
</organism>
<comment type="caution">
    <text evidence="2">The sequence shown here is derived from an EMBL/GenBank/DDBJ whole genome shotgun (WGS) entry which is preliminary data.</text>
</comment>
<feature type="region of interest" description="Disordered" evidence="1">
    <location>
        <begin position="72"/>
        <end position="140"/>
    </location>
</feature>
<evidence type="ECO:0000313" key="2">
    <source>
        <dbReference type="EMBL" id="MED6184290.1"/>
    </source>
</evidence>
<dbReference type="Proteomes" id="UP001341840">
    <property type="component" value="Unassembled WGS sequence"/>
</dbReference>
<keyword evidence="3" id="KW-1185">Reference proteome</keyword>
<reference evidence="2 3" key="1">
    <citation type="journal article" date="2023" name="Plants (Basel)">
        <title>Bridging the Gap: Combining Genomics and Transcriptomics Approaches to Understand Stylosanthes scabra, an Orphan Legume from the Brazilian Caatinga.</title>
        <authorList>
            <person name="Ferreira-Neto J.R.C."/>
            <person name="da Silva M.D."/>
            <person name="Binneck E."/>
            <person name="de Melo N.F."/>
            <person name="da Silva R.H."/>
            <person name="de Melo A.L.T.M."/>
            <person name="Pandolfi V."/>
            <person name="Bustamante F.O."/>
            <person name="Brasileiro-Vidal A.C."/>
            <person name="Benko-Iseppon A.M."/>
        </authorList>
    </citation>
    <scope>NUCLEOTIDE SEQUENCE [LARGE SCALE GENOMIC DNA]</scope>
    <source>
        <tissue evidence="2">Leaves</tissue>
    </source>
</reference>
<feature type="compositionally biased region" description="Low complexity" evidence="1">
    <location>
        <begin position="81"/>
        <end position="95"/>
    </location>
</feature>
<feature type="compositionally biased region" description="Basic and acidic residues" evidence="1">
    <location>
        <begin position="112"/>
        <end position="140"/>
    </location>
</feature>
<accession>A0ABU6WEE5</accession>
<gene>
    <name evidence="2" type="ORF">PIB30_046017</name>
</gene>
<name>A0ABU6WEE5_9FABA</name>